<keyword evidence="2 8" id="KW-1134">Transmembrane beta strand</keyword>
<dbReference type="HAMAP" id="MF_01430">
    <property type="entry name" value="OM_assembly_BamA"/>
    <property type="match status" value="1"/>
</dbReference>
<dbReference type="InterPro" id="IPR023707">
    <property type="entry name" value="OM_assembly_BamA"/>
</dbReference>
<comment type="subunit">
    <text evidence="8">Part of the Bam complex.</text>
</comment>
<comment type="similarity">
    <text evidence="8">Belongs to the BamA family.</text>
</comment>
<dbReference type="InterPro" id="IPR010827">
    <property type="entry name" value="BamA/TamA_POTRA"/>
</dbReference>
<keyword evidence="12" id="KW-1185">Reference proteome</keyword>
<dbReference type="EMBL" id="JBEPLJ010000014">
    <property type="protein sequence ID" value="MET3587459.1"/>
    <property type="molecule type" value="Genomic_DNA"/>
</dbReference>
<name>A0ABV2HA97_9HYPH</name>
<protein>
    <recommendedName>
        <fullName evidence="8 9">Outer membrane protein assembly factor BamA</fullName>
    </recommendedName>
</protein>
<evidence type="ECO:0000256" key="7">
    <source>
        <dbReference type="ARBA" id="ARBA00023237"/>
    </source>
</evidence>
<evidence type="ECO:0000256" key="5">
    <source>
        <dbReference type="ARBA" id="ARBA00022737"/>
    </source>
</evidence>
<evidence type="ECO:0000256" key="6">
    <source>
        <dbReference type="ARBA" id="ARBA00023136"/>
    </source>
</evidence>
<dbReference type="Gene3D" id="2.40.160.50">
    <property type="entry name" value="membrane protein fhac: a member of the omp85/tpsb transporter family"/>
    <property type="match status" value="1"/>
</dbReference>
<evidence type="ECO:0000259" key="10">
    <source>
        <dbReference type="PROSITE" id="PS51779"/>
    </source>
</evidence>
<evidence type="ECO:0000313" key="11">
    <source>
        <dbReference type="EMBL" id="MET3587459.1"/>
    </source>
</evidence>
<dbReference type="Proteomes" id="UP001549031">
    <property type="component" value="Unassembled WGS sequence"/>
</dbReference>
<comment type="subcellular location">
    <subcellularLocation>
        <location evidence="8">Cell outer membrane</location>
    </subcellularLocation>
    <subcellularLocation>
        <location evidence="1">Membrane</location>
    </subcellularLocation>
</comment>
<feature type="signal peptide" evidence="8">
    <location>
        <begin position="1"/>
        <end position="24"/>
    </location>
</feature>
<gene>
    <name evidence="8" type="primary">bamA</name>
    <name evidence="11" type="ORF">ABID21_003584</name>
</gene>
<feature type="domain" description="POTRA" evidence="10">
    <location>
        <begin position="187"/>
        <end position="275"/>
    </location>
</feature>
<keyword evidence="3 8" id="KW-0812">Transmembrane</keyword>
<dbReference type="PANTHER" id="PTHR12815">
    <property type="entry name" value="SORTING AND ASSEMBLY MACHINERY SAMM50 PROTEIN FAMILY MEMBER"/>
    <property type="match status" value="1"/>
</dbReference>
<dbReference type="NCBIfam" id="TIGR03303">
    <property type="entry name" value="OM_YaeT"/>
    <property type="match status" value="1"/>
</dbReference>
<dbReference type="PIRSF" id="PIRSF006076">
    <property type="entry name" value="OM_assembly_OMP85"/>
    <property type="match status" value="1"/>
</dbReference>
<keyword evidence="7 8" id="KW-0998">Cell outer membrane</keyword>
<dbReference type="Pfam" id="PF07244">
    <property type="entry name" value="POTRA"/>
    <property type="match status" value="5"/>
</dbReference>
<evidence type="ECO:0000313" key="12">
    <source>
        <dbReference type="Proteomes" id="UP001549031"/>
    </source>
</evidence>
<dbReference type="InterPro" id="IPR039910">
    <property type="entry name" value="D15-like"/>
</dbReference>
<evidence type="ECO:0000256" key="8">
    <source>
        <dbReference type="HAMAP-Rule" id="MF_01430"/>
    </source>
</evidence>
<accession>A0ABV2HA97</accession>
<keyword evidence="5 8" id="KW-0677">Repeat</keyword>
<dbReference type="InterPro" id="IPR034746">
    <property type="entry name" value="POTRA"/>
</dbReference>
<evidence type="ECO:0000256" key="9">
    <source>
        <dbReference type="NCBIfam" id="TIGR03303"/>
    </source>
</evidence>
<keyword evidence="6 8" id="KW-0472">Membrane</keyword>
<evidence type="ECO:0000256" key="2">
    <source>
        <dbReference type="ARBA" id="ARBA00022452"/>
    </source>
</evidence>
<evidence type="ECO:0000256" key="3">
    <source>
        <dbReference type="ARBA" id="ARBA00022692"/>
    </source>
</evidence>
<feature type="domain" description="POTRA" evidence="10">
    <location>
        <begin position="360"/>
        <end position="433"/>
    </location>
</feature>
<reference evidence="11 12" key="1">
    <citation type="submission" date="2024-06" db="EMBL/GenBank/DDBJ databases">
        <title>Genomic Encyclopedia of Type Strains, Phase IV (KMG-IV): sequencing the most valuable type-strain genomes for metagenomic binning, comparative biology and taxonomic classification.</title>
        <authorList>
            <person name="Goeker M."/>
        </authorList>
    </citation>
    <scope>NUCLEOTIDE SEQUENCE [LARGE SCALE GENOMIC DNA]</scope>
    <source>
        <strain evidence="11 12">DSM 105042</strain>
    </source>
</reference>
<dbReference type="InterPro" id="IPR000184">
    <property type="entry name" value="Bac_surfAg_D15"/>
</dbReference>
<sequence length="776" mass="84475" precursor="true">MKAGSRFLNAVSAFALSASVVASGAGVSVLASASVAEAAVIRNVQVRGAQRAGEEAVRANLTIRPGVSFTNADIDESVKRLYSTGYFSDVRIAVSGSTLVVSVSENQLVNQVVFNGNRKIKDDKLAAVVQTQPLGPYSQELVNADIERLREAYSAIGRSDIEVTTQVVPVGEGRVNLAFVINEGDRTKIANINFVGNQAYGDGRLQSVILTKESGPLSFLTRKDVYNPDKLRADEDALRQFYYNHGYPDFRIISSDAVLDETTNQYNITFTVEEGARYRFGDVVVESTVEGVDSQDLQGLVRTRTGDTYDAAEVQKSMEAISQRVASAGYPFARVTPRGDRNFGNQTIGVSYLVDQGERAYVERIEIRGNTRTRDYVIRREFDFSEGDAFNQQMISRAKRRLEALGYFTTVNISTSQGSAPDRVVVVVDVEDQPTGSFGVGAGYSAGGDGLILEASVEEKNFLGRGQFIRVAVGGGLDDARSYSLSFTEPYFLGYRLAAGFDVFKSQTSSEDYYDYDEQGFTLRVTAPITEDLATTFRYTYKDIEYSGDGDWQTGLSAPYRALVEQGDFTQSSVSQTLTYNTLDSNTLAREGIYASITHEYAGLGGDSEFYKIYGRARYFHLLSDEADIIGSVAVGGGHVVGTGDNLNVFDQFMLGGRLVRGFENNGIGPRMPNGDPLGGTTYFTASAEATFPMPAFPEDFGLRGAVFADAGTLYGNDVGNSAGAVGTDMSWRASVGAGIQWASPFGSIRVDYAFPVVKEDFDEEQQFRFSMANQF</sequence>
<organism evidence="11 12">
    <name type="scientific">Pseudorhizobium tarimense</name>
    <dbReference type="NCBI Taxonomy" id="1079109"/>
    <lineage>
        <taxon>Bacteria</taxon>
        <taxon>Pseudomonadati</taxon>
        <taxon>Pseudomonadota</taxon>
        <taxon>Alphaproteobacteria</taxon>
        <taxon>Hyphomicrobiales</taxon>
        <taxon>Rhizobiaceae</taxon>
        <taxon>Rhizobium/Agrobacterium group</taxon>
        <taxon>Pseudorhizobium</taxon>
    </lineage>
</organism>
<comment type="caution">
    <text evidence="11">The sequence shown here is derived from an EMBL/GenBank/DDBJ whole genome shotgun (WGS) entry which is preliminary data.</text>
</comment>
<dbReference type="Pfam" id="PF01103">
    <property type="entry name" value="Omp85"/>
    <property type="match status" value="1"/>
</dbReference>
<dbReference type="PANTHER" id="PTHR12815:SF23">
    <property type="entry name" value="OUTER MEMBRANE PROTEIN ASSEMBLY FACTOR BAMA"/>
    <property type="match status" value="1"/>
</dbReference>
<evidence type="ECO:0000256" key="4">
    <source>
        <dbReference type="ARBA" id="ARBA00022729"/>
    </source>
</evidence>
<dbReference type="PROSITE" id="PS51779">
    <property type="entry name" value="POTRA"/>
    <property type="match status" value="4"/>
</dbReference>
<evidence type="ECO:0000256" key="1">
    <source>
        <dbReference type="ARBA" id="ARBA00004370"/>
    </source>
</evidence>
<feature type="chain" id="PRO_5044915664" description="Outer membrane protein assembly factor BamA" evidence="8">
    <location>
        <begin position="25"/>
        <end position="776"/>
    </location>
</feature>
<keyword evidence="4 8" id="KW-0732">Signal</keyword>
<comment type="function">
    <text evidence="8">Part of the outer membrane protein assembly complex, which is involved in assembly and insertion of beta-barrel proteins into the outer membrane.</text>
</comment>
<feature type="domain" description="POTRA" evidence="10">
    <location>
        <begin position="39"/>
        <end position="106"/>
    </location>
</feature>
<dbReference type="Gene3D" id="3.10.20.310">
    <property type="entry name" value="membrane protein fhac"/>
    <property type="match status" value="5"/>
</dbReference>
<feature type="domain" description="POTRA" evidence="10">
    <location>
        <begin position="107"/>
        <end position="184"/>
    </location>
</feature>
<proteinExistence type="inferred from homology"/>
<dbReference type="RefSeq" id="WP_247245252.1">
    <property type="nucleotide sequence ID" value="NZ_JALJRA010000014.1"/>
</dbReference>